<evidence type="ECO:0000313" key="1">
    <source>
        <dbReference type="EMBL" id="KAK2644403.1"/>
    </source>
</evidence>
<dbReference type="InterPro" id="IPR052343">
    <property type="entry name" value="Retrotransposon-Effector_Assoc"/>
</dbReference>
<dbReference type="AlphaFoldDB" id="A0AAD9WVS8"/>
<dbReference type="EMBL" id="JANJYI010000006">
    <property type="protein sequence ID" value="KAK2644403.1"/>
    <property type="molecule type" value="Genomic_DNA"/>
</dbReference>
<comment type="caution">
    <text evidence="1">The sequence shown here is derived from an EMBL/GenBank/DDBJ whole genome shotgun (WGS) entry which is preliminary data.</text>
</comment>
<keyword evidence="2" id="KW-1185">Reference proteome</keyword>
<evidence type="ECO:0000313" key="2">
    <source>
        <dbReference type="Proteomes" id="UP001280121"/>
    </source>
</evidence>
<organism evidence="1 2">
    <name type="scientific">Dipteronia dyeriana</name>
    <dbReference type="NCBI Taxonomy" id="168575"/>
    <lineage>
        <taxon>Eukaryota</taxon>
        <taxon>Viridiplantae</taxon>
        <taxon>Streptophyta</taxon>
        <taxon>Embryophyta</taxon>
        <taxon>Tracheophyta</taxon>
        <taxon>Spermatophyta</taxon>
        <taxon>Magnoliopsida</taxon>
        <taxon>eudicotyledons</taxon>
        <taxon>Gunneridae</taxon>
        <taxon>Pentapetalae</taxon>
        <taxon>rosids</taxon>
        <taxon>malvids</taxon>
        <taxon>Sapindales</taxon>
        <taxon>Sapindaceae</taxon>
        <taxon>Hippocastanoideae</taxon>
        <taxon>Acereae</taxon>
        <taxon>Dipteronia</taxon>
    </lineage>
</organism>
<dbReference type="Gene3D" id="3.60.10.10">
    <property type="entry name" value="Endonuclease/exonuclease/phosphatase"/>
    <property type="match status" value="1"/>
</dbReference>
<proteinExistence type="predicted"/>
<sequence>MLVSMLALSWNVGGLGRWDKRRVVRNVVNFLKPVVLFIQESKLRFFDKSVIRELGGSLLTKGMGVEEEGTAGDLISLSNDDLFKVHSCISCQRCIILAGVLVTDNKEIVFCNVYAPDVESERRFLWEFIVDSQGVFPMPWCIGVLIVDLKVDWGPTPFQFFNSWLDDMEAMKVARKGWSGCKTRGSQGFVLFEKSRSVKEHLRIWDTENRKDANSLIIFEVKLAAVEQQVIRDGWSPHLREERVKIVANMWKCMRREEQTWKQKSKIKWLLEGDKKSRFFHNIANMRKRRNFLGEGLQLQQLSDAQRASLEEAFTCEEVWEALSGCDGNKAPELYCYGLIVKDLNRTFITLILKIGKPELRKDFRLISLVGSMYKMLAKVLANSLKKVMGSIVGEAQMAFIKNRKIIDSFAIASEIIHSWRKDSVGGLLALGLNMLKGTTFGRNKVHVSHLLFTDDTIIFVEPKLDFLMTARRILRCFELASGLRINFHKSCLVKVCKREGSLSEWLKRSKNYNEISFGGLVRLKKNHLVDWASLCKSKSKGSLGIGHILDKNQGLLAKWVWRFGLEVSSLWKVVICAKYGLNARMTLWNWDSQSDSSYLMKAVRSLFAHGFNSAKVLADGIVPILGCGDRISLWSELKWDNIPLREAFPRVFALARNTSGIVLDFGKWNGLQ</sequence>
<reference evidence="1" key="1">
    <citation type="journal article" date="2023" name="Plant J.">
        <title>Genome sequences and population genomics provide insights into the demographic history, inbreeding, and mutation load of two 'living fossil' tree species of Dipteronia.</title>
        <authorList>
            <person name="Feng Y."/>
            <person name="Comes H.P."/>
            <person name="Chen J."/>
            <person name="Zhu S."/>
            <person name="Lu R."/>
            <person name="Zhang X."/>
            <person name="Li P."/>
            <person name="Qiu J."/>
            <person name="Olsen K.M."/>
            <person name="Qiu Y."/>
        </authorList>
    </citation>
    <scope>NUCLEOTIDE SEQUENCE</scope>
    <source>
        <strain evidence="1">KIB01</strain>
    </source>
</reference>
<accession>A0AAD9WVS8</accession>
<dbReference type="PANTHER" id="PTHR46890">
    <property type="entry name" value="NON-LTR RETROLELEMENT REVERSE TRANSCRIPTASE-LIKE PROTEIN-RELATED"/>
    <property type="match status" value="1"/>
</dbReference>
<dbReference type="Proteomes" id="UP001280121">
    <property type="component" value="Unassembled WGS sequence"/>
</dbReference>
<evidence type="ECO:0008006" key="3">
    <source>
        <dbReference type="Google" id="ProtNLM"/>
    </source>
</evidence>
<gene>
    <name evidence="1" type="ORF">Ddye_019598</name>
</gene>
<dbReference type="SUPFAM" id="SSF56219">
    <property type="entry name" value="DNase I-like"/>
    <property type="match status" value="1"/>
</dbReference>
<dbReference type="PANTHER" id="PTHR46890:SF49">
    <property type="entry name" value="RNA-DIRECTED DNA POLYMERASE"/>
    <property type="match status" value="1"/>
</dbReference>
<name>A0AAD9WVS8_9ROSI</name>
<dbReference type="InterPro" id="IPR036691">
    <property type="entry name" value="Endo/exonu/phosph_ase_sf"/>
</dbReference>
<protein>
    <recommendedName>
        <fullName evidence="3">Reverse transcriptase domain-containing protein</fullName>
    </recommendedName>
</protein>